<name>A0A2N6LJJ9_9CYAN</name>
<dbReference type="EMBL" id="NMQE01000195">
    <property type="protein sequence ID" value="PMB24746.1"/>
    <property type="molecule type" value="Genomic_DNA"/>
</dbReference>
<sequence>MGRQRKGDKGDKEDKEDKGEFLFPVAYCLLPIACSPIPNDN</sequence>
<organism evidence="1 2">
    <name type="scientific">Fischerella thermalis CCMEE 5318</name>
    <dbReference type="NCBI Taxonomy" id="2019666"/>
    <lineage>
        <taxon>Bacteria</taxon>
        <taxon>Bacillati</taxon>
        <taxon>Cyanobacteriota</taxon>
        <taxon>Cyanophyceae</taxon>
        <taxon>Nostocales</taxon>
        <taxon>Hapalosiphonaceae</taxon>
        <taxon>Fischerella</taxon>
    </lineage>
</organism>
<keyword evidence="1" id="KW-0808">Transferase</keyword>
<reference evidence="1 2" key="1">
    <citation type="submission" date="2017-07" db="EMBL/GenBank/DDBJ databases">
        <title>Genomes of Fischerella (Mastigocladus) sp. strains.</title>
        <authorList>
            <person name="Miller S.R."/>
        </authorList>
    </citation>
    <scope>NUCLEOTIDE SEQUENCE [LARGE SCALE GENOMIC DNA]</scope>
    <source>
        <strain evidence="1 2">CCMEE 5318</strain>
    </source>
</reference>
<accession>A0A2N6LJJ9</accession>
<comment type="caution">
    <text evidence="1">The sequence shown here is derived from an EMBL/GenBank/DDBJ whole genome shotgun (WGS) entry which is preliminary data.</text>
</comment>
<protein>
    <submittedName>
        <fullName evidence="1">Histidine kinase</fullName>
    </submittedName>
</protein>
<dbReference type="Proteomes" id="UP000235081">
    <property type="component" value="Unassembled WGS sequence"/>
</dbReference>
<dbReference type="AlphaFoldDB" id="A0A2N6LJJ9"/>
<gene>
    <name evidence="1" type="ORF">CEN46_07220</name>
</gene>
<evidence type="ECO:0000313" key="2">
    <source>
        <dbReference type="Proteomes" id="UP000235081"/>
    </source>
</evidence>
<dbReference type="GO" id="GO:0016301">
    <property type="term" value="F:kinase activity"/>
    <property type="evidence" value="ECO:0007669"/>
    <property type="project" value="UniProtKB-KW"/>
</dbReference>
<evidence type="ECO:0000313" key="1">
    <source>
        <dbReference type="EMBL" id="PMB24746.1"/>
    </source>
</evidence>
<proteinExistence type="predicted"/>
<keyword evidence="1" id="KW-0418">Kinase</keyword>